<sequence>MDSSSPATVCEEDHQNHDTTSSSRLVAGRPSLCVNGLDNQKRGKATPTTPIAFPWEKLAPELREEIFARVNENCSEIKEYFRCGSYTGMPPLVIALRPLPIAHNHALGWFEEANKPFYMSGAGGYTFANMVSSELDALDSLHISLNDYGKHGLAPLTGSITRPMSISEAFVKPFLANSGIKHVRIRLAVDDDWSLDMLRFITEFPFWLRGFRSLRTLRVEIPFAPWAVPERARNNILSALVKRIHQKIGVKGNRSACFVTGVGYVKHYQGPIGDWDKEIWDWVADEGKVMDWSGDLGWKWPLE</sequence>
<gene>
    <name evidence="2" type="ORF">LY89DRAFT_676162</name>
</gene>
<organism evidence="2 3">
    <name type="scientific">Mollisia scopiformis</name>
    <name type="common">Conifer needle endophyte fungus</name>
    <name type="synonym">Phialocephala scopiformis</name>
    <dbReference type="NCBI Taxonomy" id="149040"/>
    <lineage>
        <taxon>Eukaryota</taxon>
        <taxon>Fungi</taxon>
        <taxon>Dikarya</taxon>
        <taxon>Ascomycota</taxon>
        <taxon>Pezizomycotina</taxon>
        <taxon>Leotiomycetes</taxon>
        <taxon>Helotiales</taxon>
        <taxon>Mollisiaceae</taxon>
        <taxon>Mollisia</taxon>
    </lineage>
</organism>
<dbReference type="InParanoid" id="A0A132BBY8"/>
<dbReference type="EMBL" id="KQ947432">
    <property type="protein sequence ID" value="KUJ09364.1"/>
    <property type="molecule type" value="Genomic_DNA"/>
</dbReference>
<evidence type="ECO:0000256" key="1">
    <source>
        <dbReference type="SAM" id="MobiDB-lite"/>
    </source>
</evidence>
<keyword evidence="3" id="KW-1185">Reference proteome</keyword>
<evidence type="ECO:0000313" key="2">
    <source>
        <dbReference type="EMBL" id="KUJ09364.1"/>
    </source>
</evidence>
<accession>A0A132BBY8</accession>
<dbReference type="GeneID" id="28823288"/>
<proteinExistence type="predicted"/>
<dbReference type="KEGG" id="psco:LY89DRAFT_676162"/>
<dbReference type="OrthoDB" id="3547599at2759"/>
<name>A0A132BBY8_MOLSC</name>
<evidence type="ECO:0000313" key="3">
    <source>
        <dbReference type="Proteomes" id="UP000070700"/>
    </source>
</evidence>
<protein>
    <submittedName>
        <fullName evidence="2">Uncharacterized protein</fullName>
    </submittedName>
</protein>
<dbReference type="Proteomes" id="UP000070700">
    <property type="component" value="Unassembled WGS sequence"/>
</dbReference>
<feature type="region of interest" description="Disordered" evidence="1">
    <location>
        <begin position="1"/>
        <end position="25"/>
    </location>
</feature>
<reference evidence="2 3" key="1">
    <citation type="submission" date="2015-10" db="EMBL/GenBank/DDBJ databases">
        <title>Full genome of DAOMC 229536 Phialocephala scopiformis, a fungal endophyte of spruce producing the potent anti-insectan compound rugulosin.</title>
        <authorList>
            <consortium name="DOE Joint Genome Institute"/>
            <person name="Walker A.K."/>
            <person name="Frasz S.L."/>
            <person name="Seifert K.A."/>
            <person name="Miller J.D."/>
            <person name="Mondo S.J."/>
            <person name="Labutti K."/>
            <person name="Lipzen A."/>
            <person name="Dockter R."/>
            <person name="Kennedy M."/>
            <person name="Grigoriev I.V."/>
            <person name="Spatafora J.W."/>
        </authorList>
    </citation>
    <scope>NUCLEOTIDE SEQUENCE [LARGE SCALE GENOMIC DNA]</scope>
    <source>
        <strain evidence="2 3">CBS 120377</strain>
    </source>
</reference>
<dbReference type="RefSeq" id="XP_018063719.1">
    <property type="nucleotide sequence ID" value="XM_018213562.1"/>
</dbReference>
<dbReference type="AlphaFoldDB" id="A0A132BBY8"/>